<feature type="compositionally biased region" description="Pro residues" evidence="4">
    <location>
        <begin position="415"/>
        <end position="425"/>
    </location>
</feature>
<gene>
    <name evidence="6" type="ORF">FHR82_008400</name>
</gene>
<name>A0A7W7QEQ3_9PSEU</name>
<keyword evidence="2" id="KW-0227">DNA damage</keyword>
<feature type="domain" description="UmuC" evidence="5">
    <location>
        <begin position="30"/>
        <end position="154"/>
    </location>
</feature>
<dbReference type="CDD" id="cd03468">
    <property type="entry name" value="PolY_like"/>
    <property type="match status" value="1"/>
</dbReference>
<comment type="caution">
    <text evidence="6">The sequence shown here is derived from an EMBL/GenBank/DDBJ whole genome shotgun (WGS) entry which is preliminary data.</text>
</comment>
<evidence type="ECO:0000256" key="1">
    <source>
        <dbReference type="ARBA" id="ARBA00010945"/>
    </source>
</evidence>
<dbReference type="EMBL" id="JACHJQ010000011">
    <property type="protein sequence ID" value="MBB4912129.1"/>
    <property type="molecule type" value="Genomic_DNA"/>
</dbReference>
<dbReference type="GO" id="GO:0006281">
    <property type="term" value="P:DNA repair"/>
    <property type="evidence" value="ECO:0007669"/>
    <property type="project" value="InterPro"/>
</dbReference>
<dbReference type="InterPro" id="IPR001126">
    <property type="entry name" value="UmuC"/>
</dbReference>
<keyword evidence="7" id="KW-1185">Reference proteome</keyword>
<dbReference type="InterPro" id="IPR043128">
    <property type="entry name" value="Rev_trsase/Diguanyl_cyclase"/>
</dbReference>
<evidence type="ECO:0000313" key="6">
    <source>
        <dbReference type="EMBL" id="MBB4912129.1"/>
    </source>
</evidence>
<dbReference type="PROSITE" id="PS50173">
    <property type="entry name" value="UMUC"/>
    <property type="match status" value="1"/>
</dbReference>
<feature type="region of interest" description="Disordered" evidence="4">
    <location>
        <begin position="389"/>
        <end position="425"/>
    </location>
</feature>
<dbReference type="Gene3D" id="3.30.70.270">
    <property type="match status" value="1"/>
</dbReference>
<dbReference type="PANTHER" id="PTHR35369:SF2">
    <property type="entry name" value="BLR3025 PROTEIN"/>
    <property type="match status" value="1"/>
</dbReference>
<organism evidence="6 7">
    <name type="scientific">Actinophytocola algeriensis</name>
    <dbReference type="NCBI Taxonomy" id="1768010"/>
    <lineage>
        <taxon>Bacteria</taxon>
        <taxon>Bacillati</taxon>
        <taxon>Actinomycetota</taxon>
        <taxon>Actinomycetes</taxon>
        <taxon>Pseudonocardiales</taxon>
        <taxon>Pseudonocardiaceae</taxon>
    </lineage>
</organism>
<dbReference type="Proteomes" id="UP000520767">
    <property type="component" value="Unassembled WGS sequence"/>
</dbReference>
<dbReference type="AlphaFoldDB" id="A0A7W7QEQ3"/>
<accession>A0A7W7QEQ3</accession>
<protein>
    <submittedName>
        <fullName evidence="6">Protein ImuB</fullName>
    </submittedName>
</protein>
<dbReference type="SUPFAM" id="SSF56672">
    <property type="entry name" value="DNA/RNA polymerases"/>
    <property type="match status" value="1"/>
</dbReference>
<reference evidence="6 7" key="1">
    <citation type="submission" date="2020-08" db="EMBL/GenBank/DDBJ databases">
        <title>Genomic Encyclopedia of Type Strains, Phase III (KMG-III): the genomes of soil and plant-associated and newly described type strains.</title>
        <authorList>
            <person name="Whitman W."/>
        </authorList>
    </citation>
    <scope>NUCLEOTIDE SEQUENCE [LARGE SCALE GENOMIC DNA]</scope>
    <source>
        <strain evidence="6 7">CECT 8960</strain>
    </source>
</reference>
<dbReference type="InterPro" id="IPR043502">
    <property type="entry name" value="DNA/RNA_pol_sf"/>
</dbReference>
<dbReference type="Pfam" id="PF00817">
    <property type="entry name" value="IMS"/>
    <property type="match status" value="1"/>
</dbReference>
<comment type="function">
    <text evidence="3">Poorly processive, error-prone DNA polymerase involved in untargeted mutagenesis. Copies undamaged DNA at stalled replication forks, which arise in vivo from mismatched or misaligned primer ends. These misaligned primers can be extended by PolIV. Exhibits no 3'-5' exonuclease (proofreading) activity. May be involved in translesional synthesis, in conjunction with the beta clamp from PolIII.</text>
</comment>
<evidence type="ECO:0000256" key="4">
    <source>
        <dbReference type="SAM" id="MobiDB-lite"/>
    </source>
</evidence>
<comment type="similarity">
    <text evidence="1">Belongs to the DNA polymerase type-Y family.</text>
</comment>
<dbReference type="RefSeq" id="WP_225943989.1">
    <property type="nucleotide sequence ID" value="NZ_JACHJQ010000011.1"/>
</dbReference>
<sequence length="523" mass="56908">MFDRVERMLVVWCPDWPVTAAAAAARLTPHQPVAVVAANRVVACSAPARVEGVRRGMRRRDAQGRCPELVVFPDDPVRDARLFEPVAAAVEEMAVGVEIIRPGVVAVPARGPAGYFGGEDRAAERLIDQVADRTGAECEIGVADGLFAAVLAARRGLLVPPGTSREFLAPLSVRELHRPAEGHYRSDLVDLLRRLGLRTLGAFAQVPEKDVSARFGADAVQAHRLARGEQERPPSRRRPPPDLVVAEELDPPVERVDAAAFVARTLAEKLHAGLAVHGLACTRLGIHAMTANGEERLRVWRCAEPLTPGGIADRVRWQLDGWLTGTTGRPSAGIVRLRLEPVEVVEGHALQLDLWRGEGRAEADERAGRAMVHVQGLLGPDAVVTPVLGGGRDPGEAARLVPWGDEQSPRRDPEAPWPGRLPAPSPATVLAKPLPAKVFDEHGRVIDISARHELTGKPSQVSVDGGRPRRVHAWAGPWATDARWWINPCRRARLQVLLEEEDTQTALLLVLSEERWTVEGIYD</sequence>
<evidence type="ECO:0000256" key="2">
    <source>
        <dbReference type="ARBA" id="ARBA00022763"/>
    </source>
</evidence>
<dbReference type="InterPro" id="IPR050356">
    <property type="entry name" value="SulA_CellDiv_inhibitor"/>
</dbReference>
<dbReference type="PANTHER" id="PTHR35369">
    <property type="entry name" value="BLR3025 PROTEIN-RELATED"/>
    <property type="match status" value="1"/>
</dbReference>
<evidence type="ECO:0000256" key="3">
    <source>
        <dbReference type="ARBA" id="ARBA00025589"/>
    </source>
</evidence>
<proteinExistence type="inferred from homology"/>
<dbReference type="Gene3D" id="3.40.1170.60">
    <property type="match status" value="1"/>
</dbReference>
<evidence type="ECO:0000259" key="5">
    <source>
        <dbReference type="PROSITE" id="PS50173"/>
    </source>
</evidence>
<feature type="region of interest" description="Disordered" evidence="4">
    <location>
        <begin position="224"/>
        <end position="243"/>
    </location>
</feature>
<evidence type="ECO:0000313" key="7">
    <source>
        <dbReference type="Proteomes" id="UP000520767"/>
    </source>
</evidence>